<organism evidence="2 3">
    <name type="scientific">Apostasia shenzhenica</name>
    <dbReference type="NCBI Taxonomy" id="1088818"/>
    <lineage>
        <taxon>Eukaryota</taxon>
        <taxon>Viridiplantae</taxon>
        <taxon>Streptophyta</taxon>
        <taxon>Embryophyta</taxon>
        <taxon>Tracheophyta</taxon>
        <taxon>Spermatophyta</taxon>
        <taxon>Magnoliopsida</taxon>
        <taxon>Liliopsida</taxon>
        <taxon>Asparagales</taxon>
        <taxon>Orchidaceae</taxon>
        <taxon>Apostasioideae</taxon>
        <taxon>Apostasia</taxon>
    </lineage>
</organism>
<dbReference type="EMBL" id="KZ451982">
    <property type="protein sequence ID" value="PKA54547.1"/>
    <property type="molecule type" value="Genomic_DNA"/>
</dbReference>
<evidence type="ECO:0000313" key="3">
    <source>
        <dbReference type="Proteomes" id="UP000236161"/>
    </source>
</evidence>
<reference evidence="2 3" key="1">
    <citation type="journal article" date="2017" name="Nature">
        <title>The Apostasia genome and the evolution of orchids.</title>
        <authorList>
            <person name="Zhang G.Q."/>
            <person name="Liu K.W."/>
            <person name="Li Z."/>
            <person name="Lohaus R."/>
            <person name="Hsiao Y.Y."/>
            <person name="Niu S.C."/>
            <person name="Wang J.Y."/>
            <person name="Lin Y.C."/>
            <person name="Xu Q."/>
            <person name="Chen L.J."/>
            <person name="Yoshida K."/>
            <person name="Fujiwara S."/>
            <person name="Wang Z.W."/>
            <person name="Zhang Y.Q."/>
            <person name="Mitsuda N."/>
            <person name="Wang M."/>
            <person name="Liu G.H."/>
            <person name="Pecoraro L."/>
            <person name="Huang H.X."/>
            <person name="Xiao X.J."/>
            <person name="Lin M."/>
            <person name="Wu X.Y."/>
            <person name="Wu W.L."/>
            <person name="Chen Y.Y."/>
            <person name="Chang S.B."/>
            <person name="Sakamoto S."/>
            <person name="Ohme-Takagi M."/>
            <person name="Yagi M."/>
            <person name="Zeng S.J."/>
            <person name="Shen C.Y."/>
            <person name="Yeh C.M."/>
            <person name="Luo Y.B."/>
            <person name="Tsai W.C."/>
            <person name="Van de Peer Y."/>
            <person name="Liu Z.J."/>
        </authorList>
    </citation>
    <scope>NUCLEOTIDE SEQUENCE [LARGE SCALE GENOMIC DNA]</scope>
    <source>
        <strain evidence="3">cv. Shenzhen</strain>
        <tissue evidence="2">Stem</tissue>
    </source>
</reference>
<protein>
    <submittedName>
        <fullName evidence="2">Uncharacterized protein</fullName>
    </submittedName>
</protein>
<dbReference type="AlphaFoldDB" id="A0A2I0AG85"/>
<keyword evidence="3" id="KW-1185">Reference proteome</keyword>
<feature type="region of interest" description="Disordered" evidence="1">
    <location>
        <begin position="19"/>
        <end position="40"/>
    </location>
</feature>
<sequence length="66" mass="7287">MGLKLSCFSTAELIRPETLEEENCSNSEPKEKNPSVAVEKREKLGGGERLAIVVPHFPVQARHSVL</sequence>
<name>A0A2I0AG85_9ASPA</name>
<proteinExistence type="predicted"/>
<evidence type="ECO:0000313" key="2">
    <source>
        <dbReference type="EMBL" id="PKA54547.1"/>
    </source>
</evidence>
<accession>A0A2I0AG85</accession>
<evidence type="ECO:0000256" key="1">
    <source>
        <dbReference type="SAM" id="MobiDB-lite"/>
    </source>
</evidence>
<dbReference type="Proteomes" id="UP000236161">
    <property type="component" value="Unassembled WGS sequence"/>
</dbReference>
<gene>
    <name evidence="2" type="ORF">AXF42_Ash000382</name>
</gene>
<feature type="compositionally biased region" description="Basic and acidic residues" evidence="1">
    <location>
        <begin position="28"/>
        <end position="40"/>
    </location>
</feature>